<name>A0A9W9WJ29_9EURO</name>
<reference evidence="2" key="1">
    <citation type="submission" date="2022-12" db="EMBL/GenBank/DDBJ databases">
        <authorList>
            <person name="Petersen C."/>
        </authorList>
    </citation>
    <scope>NUCLEOTIDE SEQUENCE</scope>
    <source>
        <strain evidence="2">IBT 17660</strain>
    </source>
</reference>
<organism evidence="2 3">
    <name type="scientific">Penicillium desertorum</name>
    <dbReference type="NCBI Taxonomy" id="1303715"/>
    <lineage>
        <taxon>Eukaryota</taxon>
        <taxon>Fungi</taxon>
        <taxon>Dikarya</taxon>
        <taxon>Ascomycota</taxon>
        <taxon>Pezizomycotina</taxon>
        <taxon>Eurotiomycetes</taxon>
        <taxon>Eurotiomycetidae</taxon>
        <taxon>Eurotiales</taxon>
        <taxon>Aspergillaceae</taxon>
        <taxon>Penicillium</taxon>
    </lineage>
</organism>
<accession>A0A9W9WJ29</accession>
<feature type="compositionally biased region" description="Basic and acidic residues" evidence="1">
    <location>
        <begin position="123"/>
        <end position="132"/>
    </location>
</feature>
<sequence length="132" mass="15757">MPSKTPALFAFVRREEREDINPSLAWPRKSRADLPSWISLISACQTDSGKTRLRRRDCELWTEYFGPYKVQPIRQPCQLPSLAQTLSSKTKFFALQPRRKRKKQNTQDAETHIDKKHSHNKRREREREIYME</sequence>
<protein>
    <submittedName>
        <fullName evidence="2">Uncharacterized protein</fullName>
    </submittedName>
</protein>
<evidence type="ECO:0000313" key="2">
    <source>
        <dbReference type="EMBL" id="KAJ5465886.1"/>
    </source>
</evidence>
<keyword evidence="3" id="KW-1185">Reference proteome</keyword>
<dbReference type="AlphaFoldDB" id="A0A9W9WJ29"/>
<dbReference type="Proteomes" id="UP001147760">
    <property type="component" value="Unassembled WGS sequence"/>
</dbReference>
<proteinExistence type="predicted"/>
<reference evidence="2" key="2">
    <citation type="journal article" date="2023" name="IMA Fungus">
        <title>Comparative genomic study of the Penicillium genus elucidates a diverse pangenome and 15 lateral gene transfer events.</title>
        <authorList>
            <person name="Petersen C."/>
            <person name="Sorensen T."/>
            <person name="Nielsen M.R."/>
            <person name="Sondergaard T.E."/>
            <person name="Sorensen J.L."/>
            <person name="Fitzpatrick D.A."/>
            <person name="Frisvad J.C."/>
            <person name="Nielsen K.L."/>
        </authorList>
    </citation>
    <scope>NUCLEOTIDE SEQUENCE</scope>
    <source>
        <strain evidence="2">IBT 17660</strain>
    </source>
</reference>
<feature type="region of interest" description="Disordered" evidence="1">
    <location>
        <begin position="95"/>
        <end position="132"/>
    </location>
</feature>
<comment type="caution">
    <text evidence="2">The sequence shown here is derived from an EMBL/GenBank/DDBJ whole genome shotgun (WGS) entry which is preliminary data.</text>
</comment>
<evidence type="ECO:0000256" key="1">
    <source>
        <dbReference type="SAM" id="MobiDB-lite"/>
    </source>
</evidence>
<evidence type="ECO:0000313" key="3">
    <source>
        <dbReference type="Proteomes" id="UP001147760"/>
    </source>
</evidence>
<gene>
    <name evidence="2" type="ORF">N7530_009673</name>
</gene>
<dbReference type="EMBL" id="JAPWDO010000006">
    <property type="protein sequence ID" value="KAJ5465886.1"/>
    <property type="molecule type" value="Genomic_DNA"/>
</dbReference>